<sequence length="216" mass="24827">VAAFPFLIFLPLLLNHKQSLTKLEFGKSSTINLLLWAIAGSLGAYPRFEFFHFQPAVPFLAIASAGFFTNKIWKNLPIKIFTTLYIVGCLGLFGGFFIRNVGEGTRFYETDVKEVALYIKYNVDPGERIFVMNWWDNLYALTDTIPSTDPWVPQLSWYMEAPGIQEEMIDGLRQNPPKLIIFNPYTDFGLSAYKPEKVYEFVTENYKLSGKQYVSR</sequence>
<evidence type="ECO:0000313" key="2">
    <source>
        <dbReference type="EMBL" id="KKS17317.1"/>
    </source>
</evidence>
<feature type="non-terminal residue" evidence="2">
    <location>
        <position position="1"/>
    </location>
</feature>
<dbReference type="EMBL" id="LCBU01000024">
    <property type="protein sequence ID" value="KKS17317.1"/>
    <property type="molecule type" value="Genomic_DNA"/>
</dbReference>
<evidence type="ECO:0000256" key="1">
    <source>
        <dbReference type="SAM" id="Phobius"/>
    </source>
</evidence>
<keyword evidence="1" id="KW-1133">Transmembrane helix</keyword>
<reference evidence="2 3" key="1">
    <citation type="journal article" date="2015" name="Nature">
        <title>rRNA introns, odd ribosomes, and small enigmatic genomes across a large radiation of phyla.</title>
        <authorList>
            <person name="Brown C.T."/>
            <person name="Hug L.A."/>
            <person name="Thomas B.C."/>
            <person name="Sharon I."/>
            <person name="Castelle C.J."/>
            <person name="Singh A."/>
            <person name="Wilkins M.J."/>
            <person name="Williams K.H."/>
            <person name="Banfield J.F."/>
        </authorList>
    </citation>
    <scope>NUCLEOTIDE SEQUENCE [LARGE SCALE GENOMIC DNA]</scope>
</reference>
<comment type="caution">
    <text evidence="2">The sequence shown here is derived from an EMBL/GenBank/DDBJ whole genome shotgun (WGS) entry which is preliminary data.</text>
</comment>
<keyword evidence="1" id="KW-0812">Transmembrane</keyword>
<dbReference type="AlphaFoldDB" id="A0A0G0WYV3"/>
<feature type="transmembrane region" description="Helical" evidence="1">
    <location>
        <begin position="50"/>
        <end position="68"/>
    </location>
</feature>
<protein>
    <recommendedName>
        <fullName evidence="4">Glycosyl transferase family 39</fullName>
    </recommendedName>
</protein>
<proteinExistence type="predicted"/>
<organism evidence="2 3">
    <name type="scientific">Candidatus Woesebacteria bacterium GW2011_GWA1_41_7</name>
    <dbReference type="NCBI Taxonomy" id="1618556"/>
    <lineage>
        <taxon>Bacteria</taxon>
        <taxon>Candidatus Woeseibacteriota</taxon>
    </lineage>
</organism>
<keyword evidence="1" id="KW-0472">Membrane</keyword>
<name>A0A0G0WYV3_9BACT</name>
<evidence type="ECO:0008006" key="4">
    <source>
        <dbReference type="Google" id="ProtNLM"/>
    </source>
</evidence>
<dbReference type="Proteomes" id="UP000033969">
    <property type="component" value="Unassembled WGS sequence"/>
</dbReference>
<evidence type="ECO:0000313" key="3">
    <source>
        <dbReference type="Proteomes" id="UP000033969"/>
    </source>
</evidence>
<accession>A0A0G0WYV3</accession>
<feature type="transmembrane region" description="Helical" evidence="1">
    <location>
        <begin position="80"/>
        <end position="98"/>
    </location>
</feature>
<gene>
    <name evidence="2" type="ORF">UU74_C0024G0011</name>
</gene>